<evidence type="ECO:0000313" key="2">
    <source>
        <dbReference type="EMBL" id="KAF5346295.1"/>
    </source>
</evidence>
<dbReference type="SUPFAM" id="SSF54909">
    <property type="entry name" value="Dimeric alpha+beta barrel"/>
    <property type="match status" value="1"/>
</dbReference>
<dbReference type="AlphaFoldDB" id="A0A8H5CR09"/>
<dbReference type="Proteomes" id="UP000559256">
    <property type="component" value="Unassembled WGS sequence"/>
</dbReference>
<keyword evidence="1" id="KW-0732">Signal</keyword>
<dbReference type="EMBL" id="JAACJM010000103">
    <property type="protein sequence ID" value="KAF5346295.1"/>
    <property type="molecule type" value="Genomic_DNA"/>
</dbReference>
<sequence length="147" mass="15879">MFKFSSLLLTALLLVPTWASSVARGDYPQRCADLLPDLSALPNKTSSGKFMIIVNVQAVEGGEARLEELVENIQAFVATGAEPDTLTYRPVRVVDSNGNPTGAYVNIEEYTAKSALVSHFQSAAGCHFLRESPALIASQTITLVDEY</sequence>
<proteinExistence type="predicted"/>
<feature type="signal peptide" evidence="1">
    <location>
        <begin position="1"/>
        <end position="19"/>
    </location>
</feature>
<dbReference type="OrthoDB" id="2870864at2759"/>
<evidence type="ECO:0000313" key="3">
    <source>
        <dbReference type="Proteomes" id="UP000559256"/>
    </source>
</evidence>
<comment type="caution">
    <text evidence="2">The sequence shown here is derived from an EMBL/GenBank/DDBJ whole genome shotgun (WGS) entry which is preliminary data.</text>
</comment>
<name>A0A8H5CR09_9AGAR</name>
<organism evidence="2 3">
    <name type="scientific">Tetrapyrgos nigripes</name>
    <dbReference type="NCBI Taxonomy" id="182062"/>
    <lineage>
        <taxon>Eukaryota</taxon>
        <taxon>Fungi</taxon>
        <taxon>Dikarya</taxon>
        <taxon>Basidiomycota</taxon>
        <taxon>Agaricomycotina</taxon>
        <taxon>Agaricomycetes</taxon>
        <taxon>Agaricomycetidae</taxon>
        <taxon>Agaricales</taxon>
        <taxon>Marasmiineae</taxon>
        <taxon>Marasmiaceae</taxon>
        <taxon>Tetrapyrgos</taxon>
    </lineage>
</organism>
<accession>A0A8H5CR09</accession>
<feature type="chain" id="PRO_5034292531" description="ABM domain-containing protein" evidence="1">
    <location>
        <begin position="20"/>
        <end position="147"/>
    </location>
</feature>
<evidence type="ECO:0000256" key="1">
    <source>
        <dbReference type="SAM" id="SignalP"/>
    </source>
</evidence>
<protein>
    <recommendedName>
        <fullName evidence="4">ABM domain-containing protein</fullName>
    </recommendedName>
</protein>
<evidence type="ECO:0008006" key="4">
    <source>
        <dbReference type="Google" id="ProtNLM"/>
    </source>
</evidence>
<reference evidence="2 3" key="1">
    <citation type="journal article" date="2020" name="ISME J.">
        <title>Uncovering the hidden diversity of litter-decomposition mechanisms in mushroom-forming fungi.</title>
        <authorList>
            <person name="Floudas D."/>
            <person name="Bentzer J."/>
            <person name="Ahren D."/>
            <person name="Johansson T."/>
            <person name="Persson P."/>
            <person name="Tunlid A."/>
        </authorList>
    </citation>
    <scope>NUCLEOTIDE SEQUENCE [LARGE SCALE GENOMIC DNA]</scope>
    <source>
        <strain evidence="2 3">CBS 291.85</strain>
    </source>
</reference>
<gene>
    <name evidence="2" type="ORF">D9758_011524</name>
</gene>
<dbReference type="Gene3D" id="3.30.70.100">
    <property type="match status" value="1"/>
</dbReference>
<dbReference type="InterPro" id="IPR011008">
    <property type="entry name" value="Dimeric_a/b-barrel"/>
</dbReference>
<keyword evidence="3" id="KW-1185">Reference proteome</keyword>